<dbReference type="HAMAP" id="MF_01877">
    <property type="entry name" value="16SrRNA_methyltr_I"/>
    <property type="match status" value="1"/>
</dbReference>
<gene>
    <name evidence="6" type="primary">rsmI</name>
    <name evidence="10" type="ORF">FHW18_001278</name>
</gene>
<keyword evidence="2 6" id="KW-0698">rRNA processing</keyword>
<dbReference type="CDD" id="cd11648">
    <property type="entry name" value="RsmI"/>
    <property type="match status" value="1"/>
</dbReference>
<dbReference type="GO" id="GO:0005737">
    <property type="term" value="C:cytoplasm"/>
    <property type="evidence" value="ECO:0007669"/>
    <property type="project" value="UniProtKB-SubCell"/>
</dbReference>
<dbReference type="PROSITE" id="PS01296">
    <property type="entry name" value="RSMI"/>
    <property type="match status" value="1"/>
</dbReference>
<dbReference type="AlphaFoldDB" id="A0A7Y9LKZ2"/>
<dbReference type="GO" id="GO:0070677">
    <property type="term" value="F:rRNA (cytosine-2'-O-)-methyltransferase activity"/>
    <property type="evidence" value="ECO:0007669"/>
    <property type="project" value="UniProtKB-UniRule"/>
</dbReference>
<dbReference type="Proteomes" id="UP000542125">
    <property type="component" value="Unassembled WGS sequence"/>
</dbReference>
<evidence type="ECO:0000259" key="8">
    <source>
        <dbReference type="Pfam" id="PF00590"/>
    </source>
</evidence>
<comment type="subcellular location">
    <subcellularLocation>
        <location evidence="6">Cytoplasm</location>
    </subcellularLocation>
</comment>
<dbReference type="InterPro" id="IPR053910">
    <property type="entry name" value="RsmI_HTH"/>
</dbReference>
<dbReference type="EC" id="2.1.1.198" evidence="6"/>
<accession>A0A7Y9LKZ2</accession>
<dbReference type="NCBIfam" id="TIGR00096">
    <property type="entry name" value="16S rRNA (cytidine(1402)-2'-O)-methyltransferase"/>
    <property type="match status" value="1"/>
</dbReference>
<evidence type="ECO:0000256" key="3">
    <source>
        <dbReference type="ARBA" id="ARBA00022603"/>
    </source>
</evidence>
<feature type="domain" description="RsmI HTH" evidence="9">
    <location>
        <begin position="288"/>
        <end position="331"/>
    </location>
</feature>
<comment type="function">
    <text evidence="6">Catalyzes the 2'-O-methylation of the ribose of cytidine 1402 (C1402) in 16S rRNA.</text>
</comment>
<dbReference type="Gene3D" id="3.30.950.10">
    <property type="entry name" value="Methyltransferase, Cobalt-precorrin-4 Transmethylase, Domain 2"/>
    <property type="match status" value="1"/>
</dbReference>
<sequence length="338" mass="35865">MTPSGASASEKDETGGLPHVTNPLGADTVAVPTSPSSAWMRMADRVATQFWPKPALYVVATPIGNLGDLSLRAQISLQQADVIAAEDTRLTRPLLDAWGIRTPLIAAHRHNEAQVAEAIVGRLAAGERVALVSDAGAPGVSDPGARVVRVVREAGYPVVPVPGPSAVIAALMASGVTTDENPAFAFAGFPPPKPVARRRWLEEWCRLQAPVAMYESPHRLSATLADLLAVCGPERPLTIARELTKRFEEIVTLPLADAQDWLVAHPQRAQGEFVLIVGAAAAPESDMLDARTEEVVQALLEVMSVRDCAKVAAKITGLPRDALYARALAIKNGKGDEE</sequence>
<dbReference type="Pfam" id="PF23016">
    <property type="entry name" value="RsmI_C"/>
    <property type="match status" value="1"/>
</dbReference>
<dbReference type="InterPro" id="IPR018063">
    <property type="entry name" value="SAM_MeTrfase_RsmI_CS"/>
</dbReference>
<keyword evidence="11" id="KW-1185">Reference proteome</keyword>
<dbReference type="PIRSF" id="PIRSF005917">
    <property type="entry name" value="MTase_YraL"/>
    <property type="match status" value="1"/>
</dbReference>
<protein>
    <recommendedName>
        <fullName evidence="6">Ribosomal RNA small subunit methyltransferase I</fullName>
        <ecNumber evidence="6">2.1.1.198</ecNumber>
    </recommendedName>
    <alternativeName>
        <fullName evidence="6">16S rRNA 2'-O-ribose C1402 methyltransferase</fullName>
    </alternativeName>
    <alternativeName>
        <fullName evidence="6">rRNA (cytidine-2'-O-)-methyltransferase RsmI</fullName>
    </alternativeName>
</protein>
<evidence type="ECO:0000259" key="9">
    <source>
        <dbReference type="Pfam" id="PF23016"/>
    </source>
</evidence>
<dbReference type="InterPro" id="IPR014777">
    <property type="entry name" value="4pyrrole_Mease_sub1"/>
</dbReference>
<evidence type="ECO:0000256" key="1">
    <source>
        <dbReference type="ARBA" id="ARBA00022490"/>
    </source>
</evidence>
<dbReference type="InterPro" id="IPR035996">
    <property type="entry name" value="4pyrrol_Methylase_sf"/>
</dbReference>
<evidence type="ECO:0000256" key="4">
    <source>
        <dbReference type="ARBA" id="ARBA00022679"/>
    </source>
</evidence>
<keyword evidence="5 6" id="KW-0949">S-adenosyl-L-methionine</keyword>
<keyword evidence="1 6" id="KW-0963">Cytoplasm</keyword>
<comment type="caution">
    <text evidence="10">The sequence shown here is derived from an EMBL/GenBank/DDBJ whole genome shotgun (WGS) entry which is preliminary data.</text>
</comment>
<keyword evidence="4 6" id="KW-0808">Transferase</keyword>
<organism evidence="10 11">
    <name type="scientific">Pigmentiphaga litoralis</name>
    <dbReference type="NCBI Taxonomy" id="516702"/>
    <lineage>
        <taxon>Bacteria</taxon>
        <taxon>Pseudomonadati</taxon>
        <taxon>Pseudomonadota</taxon>
        <taxon>Betaproteobacteria</taxon>
        <taxon>Burkholderiales</taxon>
        <taxon>Alcaligenaceae</taxon>
        <taxon>Pigmentiphaga</taxon>
    </lineage>
</organism>
<keyword evidence="3 6" id="KW-0489">Methyltransferase</keyword>
<comment type="catalytic activity">
    <reaction evidence="6">
        <text>cytidine(1402) in 16S rRNA + S-adenosyl-L-methionine = 2'-O-methylcytidine(1402) in 16S rRNA + S-adenosyl-L-homocysteine + H(+)</text>
        <dbReference type="Rhea" id="RHEA:42924"/>
        <dbReference type="Rhea" id="RHEA-COMP:10285"/>
        <dbReference type="Rhea" id="RHEA-COMP:10286"/>
        <dbReference type="ChEBI" id="CHEBI:15378"/>
        <dbReference type="ChEBI" id="CHEBI:57856"/>
        <dbReference type="ChEBI" id="CHEBI:59789"/>
        <dbReference type="ChEBI" id="CHEBI:74495"/>
        <dbReference type="ChEBI" id="CHEBI:82748"/>
        <dbReference type="EC" id="2.1.1.198"/>
    </reaction>
</comment>
<dbReference type="Pfam" id="PF00590">
    <property type="entry name" value="TP_methylase"/>
    <property type="match status" value="1"/>
</dbReference>
<dbReference type="SUPFAM" id="SSF53790">
    <property type="entry name" value="Tetrapyrrole methylase"/>
    <property type="match status" value="1"/>
</dbReference>
<dbReference type="PANTHER" id="PTHR46111">
    <property type="entry name" value="RIBOSOMAL RNA SMALL SUBUNIT METHYLTRANSFERASE I"/>
    <property type="match status" value="1"/>
</dbReference>
<comment type="similarity">
    <text evidence="6">Belongs to the methyltransferase superfamily. RsmI family.</text>
</comment>
<evidence type="ECO:0000313" key="11">
    <source>
        <dbReference type="Proteomes" id="UP000542125"/>
    </source>
</evidence>
<evidence type="ECO:0000313" key="10">
    <source>
        <dbReference type="EMBL" id="NYE82007.1"/>
    </source>
</evidence>
<dbReference type="InterPro" id="IPR014776">
    <property type="entry name" value="4pyrrole_Mease_sub2"/>
</dbReference>
<dbReference type="InterPro" id="IPR008189">
    <property type="entry name" value="rRNA_ssu_MeTfrase_I"/>
</dbReference>
<evidence type="ECO:0000256" key="2">
    <source>
        <dbReference type="ARBA" id="ARBA00022552"/>
    </source>
</evidence>
<feature type="domain" description="Tetrapyrrole methylase" evidence="8">
    <location>
        <begin position="56"/>
        <end position="258"/>
    </location>
</feature>
<dbReference type="PANTHER" id="PTHR46111:SF1">
    <property type="entry name" value="RIBOSOMAL RNA SMALL SUBUNIT METHYLTRANSFERASE I"/>
    <property type="match status" value="1"/>
</dbReference>
<feature type="region of interest" description="Disordered" evidence="7">
    <location>
        <begin position="1"/>
        <end position="29"/>
    </location>
</feature>
<evidence type="ECO:0000256" key="7">
    <source>
        <dbReference type="SAM" id="MobiDB-lite"/>
    </source>
</evidence>
<evidence type="ECO:0000256" key="6">
    <source>
        <dbReference type="HAMAP-Rule" id="MF_01877"/>
    </source>
</evidence>
<proteinExistence type="inferred from homology"/>
<reference evidence="10 11" key="1">
    <citation type="submission" date="2020-07" db="EMBL/GenBank/DDBJ databases">
        <title>Genomic Encyclopedia of Type Strains, Phase IV (KMG-V): Genome sequencing to study the core and pangenomes of soil and plant-associated prokaryotes.</title>
        <authorList>
            <person name="Whitman W."/>
        </authorList>
    </citation>
    <scope>NUCLEOTIDE SEQUENCE [LARGE SCALE GENOMIC DNA]</scope>
    <source>
        <strain evidence="10 11">SAS40</strain>
    </source>
</reference>
<dbReference type="InterPro" id="IPR000878">
    <property type="entry name" value="4pyrrol_Mease"/>
</dbReference>
<name>A0A7Y9LKZ2_9BURK</name>
<dbReference type="Gene3D" id="3.40.1010.10">
    <property type="entry name" value="Cobalt-precorrin-4 Transmethylase, Domain 1"/>
    <property type="match status" value="1"/>
</dbReference>
<dbReference type="FunFam" id="3.40.1010.10:FF:000007">
    <property type="entry name" value="Ribosomal RNA small subunit methyltransferase I"/>
    <property type="match status" value="1"/>
</dbReference>
<dbReference type="EMBL" id="JACBYR010000001">
    <property type="protein sequence ID" value="NYE82007.1"/>
    <property type="molecule type" value="Genomic_DNA"/>
</dbReference>
<evidence type="ECO:0000256" key="5">
    <source>
        <dbReference type="ARBA" id="ARBA00022691"/>
    </source>
</evidence>